<accession>K2MXJ4</accession>
<dbReference type="Pfam" id="PF13579">
    <property type="entry name" value="Glyco_trans_4_4"/>
    <property type="match status" value="1"/>
</dbReference>
<dbReference type="Proteomes" id="UP000007374">
    <property type="component" value="Unassembled WGS sequence"/>
</dbReference>
<dbReference type="PANTHER" id="PTHR12526:SF629">
    <property type="entry name" value="TEICHURONIC ACID BIOSYNTHESIS GLYCOSYLTRANSFERASE TUAH-RELATED"/>
    <property type="match status" value="1"/>
</dbReference>
<evidence type="ECO:0000313" key="4">
    <source>
        <dbReference type="EMBL" id="EKF39978.1"/>
    </source>
</evidence>
<dbReference type="PANTHER" id="PTHR12526">
    <property type="entry name" value="GLYCOSYLTRANSFERASE"/>
    <property type="match status" value="1"/>
</dbReference>
<dbReference type="EMBL" id="AMSI01000030">
    <property type="protein sequence ID" value="EKF39978.1"/>
    <property type="molecule type" value="Genomic_DNA"/>
</dbReference>
<evidence type="ECO:0000259" key="3">
    <source>
        <dbReference type="Pfam" id="PF13579"/>
    </source>
</evidence>
<dbReference type="InterPro" id="IPR028098">
    <property type="entry name" value="Glyco_trans_4-like_N"/>
</dbReference>
<reference evidence="4 5" key="1">
    <citation type="journal article" date="2012" name="J. Bacteriol.">
        <title>Genome Sequence of Nitratireductor indicus Type Strain C115.</title>
        <authorList>
            <person name="Lai Q."/>
            <person name="Li G."/>
            <person name="Yu Z."/>
            <person name="Shao Z."/>
        </authorList>
    </citation>
    <scope>NUCLEOTIDE SEQUENCE [LARGE SCALE GENOMIC DNA]</scope>
    <source>
        <strain evidence="4 5">C115</strain>
    </source>
</reference>
<dbReference type="SUPFAM" id="SSF53756">
    <property type="entry name" value="UDP-Glycosyltransferase/glycogen phosphorylase"/>
    <property type="match status" value="1"/>
</dbReference>
<evidence type="ECO:0000313" key="5">
    <source>
        <dbReference type="Proteomes" id="UP000007374"/>
    </source>
</evidence>
<comment type="caution">
    <text evidence="4">The sequence shown here is derived from an EMBL/GenBank/DDBJ whole genome shotgun (WGS) entry which is preliminary data.</text>
</comment>
<keyword evidence="5" id="KW-1185">Reference proteome</keyword>
<dbReference type="Pfam" id="PF13692">
    <property type="entry name" value="Glyco_trans_1_4"/>
    <property type="match status" value="1"/>
</dbReference>
<sequence length="403" mass="44502">MARISMIVWNDFRNDARVLKEAQTLQAAGHEVTVFALHTPGVTKASETLASGIKVTRVLRSPLWLFRNPANPQKQTGAVSPKQANKGPVGQALRIVTRSLTHCVLLLRMLASRPDAIHSHDVNTLPTAWLASVFTRTPLVYDAHEISTDREGYAKLRSLVGWVEKKLMPRAAATITTTDARAKFFARAYRIPRPVVLQNRPRLLIEKRGDRLRRELGLEMPWPIVLYQGGLQQGRGLARLVDAAGMIEQAYFVFIGGGRLAQSLERQAIDAGLSERVRFIPTVSLDDLPGYTASADIGVQPIENTCLNHLTTDSNKLFEYMMAGLAVVASGMPEIRAIVNRYEFGITVPPGDTEALAQAIRTLVDNPDLRASCAANAVQAAKTVNWEEQEMKLVSLYEGVFRT</sequence>
<proteinExistence type="predicted"/>
<protein>
    <submittedName>
        <fullName evidence="4">Glycosyl transferase group 1 protein</fullName>
    </submittedName>
</protein>
<keyword evidence="2 4" id="KW-0808">Transferase</keyword>
<dbReference type="PATRIC" id="fig|1231190.3.peg.4765"/>
<keyword evidence="1" id="KW-0328">Glycosyltransferase</keyword>
<dbReference type="CDD" id="cd03794">
    <property type="entry name" value="GT4_WbuB-like"/>
    <property type="match status" value="1"/>
</dbReference>
<feature type="domain" description="Glycosyltransferase subfamily 4-like N-terminal" evidence="3">
    <location>
        <begin position="17"/>
        <end position="194"/>
    </location>
</feature>
<dbReference type="STRING" id="721133.SAMN05216176_12314"/>
<name>K2MXJ4_9HYPH</name>
<dbReference type="eggNOG" id="COG0438">
    <property type="taxonomic scope" value="Bacteria"/>
</dbReference>
<dbReference type="GO" id="GO:0016757">
    <property type="term" value="F:glycosyltransferase activity"/>
    <property type="evidence" value="ECO:0007669"/>
    <property type="project" value="UniProtKB-KW"/>
</dbReference>
<evidence type="ECO:0000256" key="2">
    <source>
        <dbReference type="ARBA" id="ARBA00022679"/>
    </source>
</evidence>
<dbReference type="AlphaFoldDB" id="K2MXJ4"/>
<gene>
    <name evidence="4" type="ORF">NA8A_23132</name>
</gene>
<evidence type="ECO:0000256" key="1">
    <source>
        <dbReference type="ARBA" id="ARBA00022676"/>
    </source>
</evidence>
<dbReference type="Gene3D" id="3.40.50.2000">
    <property type="entry name" value="Glycogen Phosphorylase B"/>
    <property type="match status" value="2"/>
</dbReference>
<dbReference type="OrthoDB" id="9783380at2"/>
<dbReference type="RefSeq" id="WP_009452861.1">
    <property type="nucleotide sequence ID" value="NZ_AMSI01000030.1"/>
</dbReference>
<organism evidence="4 5">
    <name type="scientific">Nitratireductor indicus C115</name>
    <dbReference type="NCBI Taxonomy" id="1231190"/>
    <lineage>
        <taxon>Bacteria</taxon>
        <taxon>Pseudomonadati</taxon>
        <taxon>Pseudomonadota</taxon>
        <taxon>Alphaproteobacteria</taxon>
        <taxon>Hyphomicrobiales</taxon>
        <taxon>Phyllobacteriaceae</taxon>
        <taxon>Nitratireductor</taxon>
    </lineage>
</organism>